<dbReference type="Pfam" id="PF18990">
    <property type="entry name" value="DUF5723"/>
    <property type="match status" value="1"/>
</dbReference>
<dbReference type="AlphaFoldDB" id="A0A8J3D627"/>
<gene>
    <name evidence="2" type="ORF">GCM10007390_38170</name>
</gene>
<feature type="domain" description="DUF5723" evidence="1">
    <location>
        <begin position="44"/>
        <end position="451"/>
    </location>
</feature>
<sequence length="484" mass="53129">MKKLPILVFAGIACLFDSETTLAQKFLGLSSQYNGGFYSVYQNPAFVADNRFSTQLHILSGGIHLDNNYVRYAAPFSMFDLLRQKNDRPLDPYDLVEIRNGKPKNGTLSGELRGPAVSFRLGDRTNLALMTRVRSGVQVTDASERLMAIARLGLANAQSLEDFGILALFASQSENKFNLTSQAYSEWAASLGQVLAETDAIRLKGGFTVKRYFGYAGGYVENQELNYRVLPDSTKVNSAYMQIDRFAATMGYTDASRASFLSPGWIFGRNSSGKGWGWDAGLVLELLDGGEGMPRMRLSASVTDIGLIKYQGAKVKNYQIDAANRQITEEEWRGYSSPREGENQLNAFGRVLENEFGLTEADNSGQFTIATPAAFNLGADFRLMKNIYVNTTVIQGLERSSTPQFRQTGLLAVTPRFESEQVGLAFPIIRQNGGWAVGAGLRAGPFVLGSDNLLGVFSRNGRFKAQGVDVYGGLSIALNKKNQR</sequence>
<accession>A0A8J3D627</accession>
<dbReference type="EMBL" id="BMXF01000004">
    <property type="protein sequence ID" value="GHB80297.1"/>
    <property type="molecule type" value="Genomic_DNA"/>
</dbReference>
<dbReference type="Proteomes" id="UP000598271">
    <property type="component" value="Unassembled WGS sequence"/>
</dbReference>
<evidence type="ECO:0000313" key="3">
    <source>
        <dbReference type="Proteomes" id="UP000598271"/>
    </source>
</evidence>
<organism evidence="2 3">
    <name type="scientific">Persicitalea jodogahamensis</name>
    <dbReference type="NCBI Taxonomy" id="402147"/>
    <lineage>
        <taxon>Bacteria</taxon>
        <taxon>Pseudomonadati</taxon>
        <taxon>Bacteroidota</taxon>
        <taxon>Cytophagia</taxon>
        <taxon>Cytophagales</taxon>
        <taxon>Spirosomataceae</taxon>
        <taxon>Persicitalea</taxon>
    </lineage>
</organism>
<evidence type="ECO:0000313" key="2">
    <source>
        <dbReference type="EMBL" id="GHB80297.1"/>
    </source>
</evidence>
<dbReference type="InterPro" id="IPR043781">
    <property type="entry name" value="DUF5723"/>
</dbReference>
<dbReference type="RefSeq" id="WP_189566201.1">
    <property type="nucleotide sequence ID" value="NZ_BMXF01000004.1"/>
</dbReference>
<evidence type="ECO:0000259" key="1">
    <source>
        <dbReference type="Pfam" id="PF18990"/>
    </source>
</evidence>
<proteinExistence type="predicted"/>
<name>A0A8J3D627_9BACT</name>
<keyword evidence="3" id="KW-1185">Reference proteome</keyword>
<comment type="caution">
    <text evidence="2">The sequence shown here is derived from an EMBL/GenBank/DDBJ whole genome shotgun (WGS) entry which is preliminary data.</text>
</comment>
<protein>
    <recommendedName>
        <fullName evidence="1">DUF5723 domain-containing protein</fullName>
    </recommendedName>
</protein>
<reference evidence="2 3" key="1">
    <citation type="journal article" date="2014" name="Int. J. Syst. Evol. Microbiol.">
        <title>Complete genome sequence of Corynebacterium casei LMG S-19264T (=DSM 44701T), isolated from a smear-ripened cheese.</title>
        <authorList>
            <consortium name="US DOE Joint Genome Institute (JGI-PGF)"/>
            <person name="Walter F."/>
            <person name="Albersmeier A."/>
            <person name="Kalinowski J."/>
            <person name="Ruckert C."/>
        </authorList>
    </citation>
    <scope>NUCLEOTIDE SEQUENCE [LARGE SCALE GENOMIC DNA]</scope>
    <source>
        <strain evidence="2 3">KCTC 12866</strain>
    </source>
</reference>